<organism evidence="1 2">
    <name type="scientific">Sphingopyxis flava</name>
    <dbReference type="NCBI Taxonomy" id="1507287"/>
    <lineage>
        <taxon>Bacteria</taxon>
        <taxon>Pseudomonadati</taxon>
        <taxon>Pseudomonadota</taxon>
        <taxon>Alphaproteobacteria</taxon>
        <taxon>Sphingomonadales</taxon>
        <taxon>Sphingomonadaceae</taxon>
        <taxon>Sphingopyxis</taxon>
    </lineage>
</organism>
<dbReference type="AlphaFoldDB" id="A0A1T5BCE0"/>
<sequence>MSVNSRIIRFTQWRRQLDEAVRREARQRGATFRLLRLHALRLTVKQRLAALMRRPVHAQ</sequence>
<protein>
    <submittedName>
        <fullName evidence="1">Uncharacterized protein</fullName>
    </submittedName>
</protein>
<name>A0A1T5BCE0_9SPHN</name>
<dbReference type="RefSeq" id="WP_139375694.1">
    <property type="nucleotide sequence ID" value="NZ_FUYP01000006.1"/>
</dbReference>
<reference evidence="2" key="1">
    <citation type="submission" date="2017-02" db="EMBL/GenBank/DDBJ databases">
        <authorList>
            <person name="Varghese N."/>
            <person name="Submissions S."/>
        </authorList>
    </citation>
    <scope>NUCLEOTIDE SEQUENCE [LARGE SCALE GENOMIC DNA]</scope>
    <source>
        <strain evidence="2">R11H</strain>
    </source>
</reference>
<proteinExistence type="predicted"/>
<dbReference type="OrthoDB" id="7452177at2"/>
<gene>
    <name evidence="1" type="ORF">SAMN06295937_100683</name>
</gene>
<dbReference type="EMBL" id="FUYP01000006">
    <property type="protein sequence ID" value="SKB44815.1"/>
    <property type="molecule type" value="Genomic_DNA"/>
</dbReference>
<evidence type="ECO:0000313" key="2">
    <source>
        <dbReference type="Proteomes" id="UP000190044"/>
    </source>
</evidence>
<evidence type="ECO:0000313" key="1">
    <source>
        <dbReference type="EMBL" id="SKB44815.1"/>
    </source>
</evidence>
<dbReference type="Proteomes" id="UP000190044">
    <property type="component" value="Unassembled WGS sequence"/>
</dbReference>
<accession>A0A1T5BCE0</accession>
<keyword evidence="2" id="KW-1185">Reference proteome</keyword>